<accession>A0A2Z5FT51</accession>
<evidence type="ECO:0000313" key="2">
    <source>
        <dbReference type="EMBL" id="AXC09666.1"/>
    </source>
</evidence>
<dbReference type="Proteomes" id="UP000253606">
    <property type="component" value="Chromosome"/>
</dbReference>
<feature type="transmembrane region" description="Helical" evidence="1">
    <location>
        <begin position="6"/>
        <end position="23"/>
    </location>
</feature>
<dbReference type="OrthoDB" id="113477at2"/>
<evidence type="ECO:0000313" key="3">
    <source>
        <dbReference type="Proteomes" id="UP000253606"/>
    </source>
</evidence>
<feature type="transmembrane region" description="Helical" evidence="1">
    <location>
        <begin position="62"/>
        <end position="82"/>
    </location>
</feature>
<sequence>MIYLPLPIGVFFLGVSALALFLFGKAVRGSKPAIVVSLVWMVLQSVIAVSGFYLITSTIPPHFILVVAPPILLIAGLFLTGAGRRFVDRMDLKWCILVHTIRIFVEATLYWLFLYKQVPALMTFEAGNLDILAGVTVPFVWWAFNTGKMGRRGLFIWNALCLLSVLNALGRAMLSAPFRFQRFAFDQPTVAILHFPFVLLPAFIVPAVLLCHFALFRKLTSSMSLPQ</sequence>
<gene>
    <name evidence="2" type="ORF">ACPOL_0281</name>
</gene>
<feature type="transmembrane region" description="Helical" evidence="1">
    <location>
        <begin position="194"/>
        <end position="216"/>
    </location>
</feature>
<keyword evidence="1" id="KW-1133">Transmembrane helix</keyword>
<dbReference type="AlphaFoldDB" id="A0A2Z5FT51"/>
<feature type="transmembrane region" description="Helical" evidence="1">
    <location>
        <begin position="94"/>
        <end position="114"/>
    </location>
</feature>
<proteinExistence type="predicted"/>
<reference evidence="2 3" key="1">
    <citation type="journal article" date="2018" name="Front. Microbiol.">
        <title>Hydrolytic Capabilities as a Key to Environmental Success: Chitinolytic and Cellulolytic Acidobacteria From Acidic Sub-arctic Soils and Boreal Peatlands.</title>
        <authorList>
            <person name="Belova S.E."/>
            <person name="Ravin N.V."/>
            <person name="Pankratov T.A."/>
            <person name="Rakitin A.L."/>
            <person name="Ivanova A.A."/>
            <person name="Beletsky A.V."/>
            <person name="Mardanov A.V."/>
            <person name="Sinninghe Damste J.S."/>
            <person name="Dedysh S.N."/>
        </authorList>
    </citation>
    <scope>NUCLEOTIDE SEQUENCE [LARGE SCALE GENOMIC DNA]</scope>
    <source>
        <strain evidence="2 3">SBC82</strain>
    </source>
</reference>
<evidence type="ECO:0000256" key="1">
    <source>
        <dbReference type="SAM" id="Phobius"/>
    </source>
</evidence>
<dbReference type="KEGG" id="abas:ACPOL_0281"/>
<protein>
    <submittedName>
        <fullName evidence="2">Uncharacterized protein</fullName>
    </submittedName>
</protein>
<keyword evidence="3" id="KW-1185">Reference proteome</keyword>
<name>A0A2Z5FT51_9BACT</name>
<feature type="transmembrane region" description="Helical" evidence="1">
    <location>
        <begin position="126"/>
        <end position="144"/>
    </location>
</feature>
<keyword evidence="1" id="KW-0472">Membrane</keyword>
<dbReference type="EMBL" id="CP030840">
    <property type="protein sequence ID" value="AXC09666.1"/>
    <property type="molecule type" value="Genomic_DNA"/>
</dbReference>
<keyword evidence="1" id="KW-0812">Transmembrane</keyword>
<feature type="transmembrane region" description="Helical" evidence="1">
    <location>
        <begin position="35"/>
        <end position="56"/>
    </location>
</feature>
<feature type="transmembrane region" description="Helical" evidence="1">
    <location>
        <begin position="156"/>
        <end position="174"/>
    </location>
</feature>
<dbReference type="RefSeq" id="WP_114205459.1">
    <property type="nucleotide sequence ID" value="NZ_CP030840.1"/>
</dbReference>
<organism evidence="2 3">
    <name type="scientific">Acidisarcina polymorpha</name>
    <dbReference type="NCBI Taxonomy" id="2211140"/>
    <lineage>
        <taxon>Bacteria</taxon>
        <taxon>Pseudomonadati</taxon>
        <taxon>Acidobacteriota</taxon>
        <taxon>Terriglobia</taxon>
        <taxon>Terriglobales</taxon>
        <taxon>Acidobacteriaceae</taxon>
        <taxon>Acidisarcina</taxon>
    </lineage>
</organism>